<dbReference type="InterPro" id="IPR036640">
    <property type="entry name" value="ABC1_TM_sf"/>
</dbReference>
<dbReference type="KEGG" id="slb:AWJ20_4163"/>
<dbReference type="GeneID" id="30036265"/>
<dbReference type="Gene3D" id="1.20.1560.10">
    <property type="entry name" value="ABC transporter type 1, transmembrane domain"/>
    <property type="match status" value="2"/>
</dbReference>
<dbReference type="PANTHER" id="PTHR24223:SF456">
    <property type="entry name" value="MULTIDRUG RESISTANCE-ASSOCIATED PROTEIN LETHAL(2)03659"/>
    <property type="match status" value="1"/>
</dbReference>
<feature type="domain" description="ABC transporter" evidence="11">
    <location>
        <begin position="1036"/>
        <end position="1282"/>
    </location>
</feature>
<feature type="transmembrane region" description="Helical" evidence="10">
    <location>
        <begin position="858"/>
        <end position="875"/>
    </location>
</feature>
<keyword evidence="7 10" id="KW-1133">Transmembrane helix</keyword>
<evidence type="ECO:0000256" key="1">
    <source>
        <dbReference type="ARBA" id="ARBA00004141"/>
    </source>
</evidence>
<dbReference type="GO" id="GO:0016887">
    <property type="term" value="F:ATP hydrolysis activity"/>
    <property type="evidence" value="ECO:0007669"/>
    <property type="project" value="InterPro"/>
</dbReference>
<evidence type="ECO:0000313" key="14">
    <source>
        <dbReference type="Proteomes" id="UP000189580"/>
    </source>
</evidence>
<dbReference type="CDD" id="cd03250">
    <property type="entry name" value="ABCC_MRP_domain1"/>
    <property type="match status" value="1"/>
</dbReference>
<proteinExistence type="inferred from homology"/>
<organism evidence="13 14">
    <name type="scientific">Sugiyamaella lignohabitans</name>
    <dbReference type="NCBI Taxonomy" id="796027"/>
    <lineage>
        <taxon>Eukaryota</taxon>
        <taxon>Fungi</taxon>
        <taxon>Dikarya</taxon>
        <taxon>Ascomycota</taxon>
        <taxon>Saccharomycotina</taxon>
        <taxon>Dipodascomycetes</taxon>
        <taxon>Dipodascales</taxon>
        <taxon>Trichomonascaceae</taxon>
        <taxon>Sugiyamaella</taxon>
    </lineage>
</organism>
<dbReference type="InterPro" id="IPR011527">
    <property type="entry name" value="ABC1_TM_dom"/>
</dbReference>
<dbReference type="CDD" id="cd18606">
    <property type="entry name" value="ABC_6TM_YOR1_D2_like"/>
    <property type="match status" value="1"/>
</dbReference>
<dbReference type="InterPro" id="IPR003439">
    <property type="entry name" value="ABC_transporter-like_ATP-bd"/>
</dbReference>
<feature type="transmembrane region" description="Helical" evidence="10">
    <location>
        <begin position="288"/>
        <end position="310"/>
    </location>
</feature>
<dbReference type="FunFam" id="3.40.50.300:FF:000565">
    <property type="entry name" value="ABC bile acid transporter"/>
    <property type="match status" value="1"/>
</dbReference>
<feature type="transmembrane region" description="Helical" evidence="10">
    <location>
        <begin position="247"/>
        <end position="268"/>
    </location>
</feature>
<accession>A0A161HH60</accession>
<evidence type="ECO:0000259" key="12">
    <source>
        <dbReference type="PROSITE" id="PS50929"/>
    </source>
</evidence>
<dbReference type="InterPro" id="IPR003593">
    <property type="entry name" value="AAA+_ATPase"/>
</dbReference>
<feature type="transmembrane region" description="Helical" evidence="10">
    <location>
        <begin position="63"/>
        <end position="85"/>
    </location>
</feature>
<evidence type="ECO:0000256" key="8">
    <source>
        <dbReference type="ARBA" id="ARBA00023136"/>
    </source>
</evidence>
<reference evidence="13 14" key="1">
    <citation type="submission" date="2016-02" db="EMBL/GenBank/DDBJ databases">
        <title>Complete genome sequence and transcriptome regulation of the pentose utilising yeast Sugiyamaella lignohabitans.</title>
        <authorList>
            <person name="Bellasio M."/>
            <person name="Peymann A."/>
            <person name="Valli M."/>
            <person name="Sipitzky M."/>
            <person name="Graf A."/>
            <person name="Sauer M."/>
            <person name="Marx H."/>
            <person name="Mattanovich D."/>
        </authorList>
    </citation>
    <scope>NUCLEOTIDE SEQUENCE [LARGE SCALE GENOMIC DNA]</scope>
    <source>
        <strain evidence="13 14">CBS 10342</strain>
    </source>
</reference>
<dbReference type="SUPFAM" id="SSF52540">
    <property type="entry name" value="P-loop containing nucleoside triphosphate hydrolases"/>
    <property type="match status" value="2"/>
</dbReference>
<feature type="compositionally biased region" description="Acidic residues" evidence="9">
    <location>
        <begin position="642"/>
        <end position="654"/>
    </location>
</feature>
<feature type="transmembrane region" description="Helical" evidence="10">
    <location>
        <begin position="167"/>
        <end position="186"/>
    </location>
</feature>
<evidence type="ECO:0000256" key="5">
    <source>
        <dbReference type="ARBA" id="ARBA00022741"/>
    </source>
</evidence>
<feature type="domain" description="ABC transporter" evidence="11">
    <location>
        <begin position="415"/>
        <end position="636"/>
    </location>
</feature>
<dbReference type="Pfam" id="PF00005">
    <property type="entry name" value="ABC_tran"/>
    <property type="match status" value="2"/>
</dbReference>
<dbReference type="EMBL" id="CP014500">
    <property type="protein sequence ID" value="ANB11357.1"/>
    <property type="molecule type" value="Genomic_DNA"/>
</dbReference>
<evidence type="ECO:0000256" key="10">
    <source>
        <dbReference type="SAM" id="Phobius"/>
    </source>
</evidence>
<comment type="similarity">
    <text evidence="2">Belongs to the ABC transporter superfamily. ABCC family. Conjugate transporter (TC 3.A.1.208) subfamily.</text>
</comment>
<dbReference type="Pfam" id="PF00664">
    <property type="entry name" value="ABC_membrane"/>
    <property type="match status" value="2"/>
</dbReference>
<dbReference type="PROSITE" id="PS00211">
    <property type="entry name" value="ABC_TRANSPORTER_1"/>
    <property type="match status" value="2"/>
</dbReference>
<feature type="transmembrane region" description="Helical" evidence="10">
    <location>
        <begin position="757"/>
        <end position="779"/>
    </location>
</feature>
<feature type="domain" description="ABC transmembrane type-1" evidence="12">
    <location>
        <begin position="23"/>
        <end position="305"/>
    </location>
</feature>
<dbReference type="FunFam" id="3.40.50.300:FF:001750">
    <property type="entry name" value="ATP-binding cassette transporter"/>
    <property type="match status" value="1"/>
</dbReference>
<dbReference type="InterPro" id="IPR050173">
    <property type="entry name" value="ABC_transporter_C-like"/>
</dbReference>
<dbReference type="CDD" id="cd18597">
    <property type="entry name" value="ABC_6TM_YOR1_D1_like"/>
    <property type="match status" value="1"/>
</dbReference>
<dbReference type="PANTHER" id="PTHR24223">
    <property type="entry name" value="ATP-BINDING CASSETTE SUB-FAMILY C"/>
    <property type="match status" value="1"/>
</dbReference>
<dbReference type="GO" id="GO:0008559">
    <property type="term" value="F:ABC-type xenobiotic transporter activity"/>
    <property type="evidence" value="ECO:0007669"/>
    <property type="project" value="TreeGrafter"/>
</dbReference>
<evidence type="ECO:0000256" key="6">
    <source>
        <dbReference type="ARBA" id="ARBA00022840"/>
    </source>
</evidence>
<dbReference type="Proteomes" id="UP000189580">
    <property type="component" value="Chromosome c"/>
</dbReference>
<dbReference type="CDD" id="cd03244">
    <property type="entry name" value="ABCC_MRP_domain2"/>
    <property type="match status" value="1"/>
</dbReference>
<feature type="region of interest" description="Disordered" evidence="9">
    <location>
        <begin position="349"/>
        <end position="383"/>
    </location>
</feature>
<evidence type="ECO:0000256" key="7">
    <source>
        <dbReference type="ARBA" id="ARBA00022989"/>
    </source>
</evidence>
<dbReference type="OrthoDB" id="6500128at2759"/>
<feature type="region of interest" description="Disordered" evidence="9">
    <location>
        <begin position="639"/>
        <end position="659"/>
    </location>
</feature>
<feature type="transmembrane region" description="Helical" evidence="10">
    <location>
        <begin position="142"/>
        <end position="161"/>
    </location>
</feature>
<dbReference type="SUPFAM" id="SSF90123">
    <property type="entry name" value="ABC transporter transmembrane region"/>
    <property type="match status" value="2"/>
</dbReference>
<evidence type="ECO:0000259" key="11">
    <source>
        <dbReference type="PROSITE" id="PS50893"/>
    </source>
</evidence>
<name>A0A161HH60_9ASCO</name>
<evidence type="ECO:0000313" key="13">
    <source>
        <dbReference type="EMBL" id="ANB11357.1"/>
    </source>
</evidence>
<evidence type="ECO:0000256" key="9">
    <source>
        <dbReference type="SAM" id="MobiDB-lite"/>
    </source>
</evidence>
<feature type="domain" description="ABC transmembrane type-1" evidence="12">
    <location>
        <begin position="722"/>
        <end position="998"/>
    </location>
</feature>
<evidence type="ECO:0000256" key="3">
    <source>
        <dbReference type="ARBA" id="ARBA00022448"/>
    </source>
</evidence>
<keyword evidence="6 13" id="KW-0067">ATP-binding</keyword>
<evidence type="ECO:0000256" key="4">
    <source>
        <dbReference type="ARBA" id="ARBA00022692"/>
    </source>
</evidence>
<evidence type="ECO:0000256" key="2">
    <source>
        <dbReference type="ARBA" id="ARBA00009726"/>
    </source>
</evidence>
<dbReference type="GO" id="GO:0005886">
    <property type="term" value="C:plasma membrane"/>
    <property type="evidence" value="ECO:0007669"/>
    <property type="project" value="TreeGrafter"/>
</dbReference>
<keyword evidence="4 10" id="KW-0812">Transmembrane</keyword>
<protein>
    <submittedName>
        <fullName evidence="13">ATP-binding cassette transporter YOR1</fullName>
    </submittedName>
</protein>
<dbReference type="FunFam" id="1.20.1560.10:FF:000010">
    <property type="entry name" value="Multidrug resistance-associated ABC transporter"/>
    <property type="match status" value="1"/>
</dbReference>
<keyword evidence="5" id="KW-0547">Nucleotide-binding</keyword>
<sequence length="1302" mass="144441">MPLPRFSVLRALNSTFFYQWWSAGAFKIISDCAQAFTPLLSKKLIAFTMVREVDSSVSVGKGVGYAIGIVLLFMVNSFFLNVFFFRAMMTGAQARSVLSQAIYEKSLRLSGKARIHYTNGILTNLMSTDCHRIDFALQWLHFAWTFPVSIVICIVIVLTNIGASGLVGFALLFVCFFIVTYMAQVLGKIRKKVNKITDTRVSIMREILQAMKIIKFYSWEEAYEEKVAEVRRDEMHRIKIMHTARNLLNALFVSAPTLAGLVSFVTLSSTGGHLNPAAVFSSLTTFNITRMPLMFLPLAIMAGYDSFLAVNRIQDLLSAGEAEFYIEYNVDQDDAIAVKNGSFIWEKDDAKKEGDDSESDGDSTSADKYHAKSQPSKADEDETNALTPAESINAQARSVQDVPAPGVVEPIDHLTESANAVSDSEVEQFNGFSGLDLTVANGEFVIVTGTIGSGKSSLLAAIAGGMRKLDGSVTLNGQLAFCGQQWVQNATVRDNITFGKPFDEEWYKEVIYACSLNRDLEILPAGDQTEVGERGITISGGQKARINLARAVYWNADIILLDDVLSAVDAHVGKHIIDHCICGLLKNKTRMLATHQLSMLQYADRVIFLDNTGKTYSGSVDYLKETVPEFNNLLTYGHQSESDDDIPAEEEEEEAKEHVDKEALEIKKIASKDPKTLSEDEKKKLGVLMQAEEKASDAVPLKTYMAFFKLGGGSISYAILPLLLSAMILSTFCQLFTNTWLSFWTGNKFPGRTEPFYIGIFVMFGILSAVFSFLFFFAITHIINLTSLTLHVQGVNRVLHAPMSFFDTSPLGRILNRFTKDTDTVDNEMSDQSRLLLMSVSSVGGAFILVIIYLPYFAIALVGLMFFFFAAAKFYRASAREIKRMESLGRSVLFSHFGETLSGTSTIKAYNNQEIFIRKSEKAIDKMNAPYYLTIANQRWLALRLDLVGAGLTLVTTMLCVTGQFSISPSSVGLVLSSLLQTINMMSMIVRQLASVENNMNSVERVHHYAYELPTEAPFHIEATRPDPSWPKEGRIDFKNMTMAYQPGLPPVLKNINLNINGGEKIGICGRTGAGKSTIMVALYRLAEMSGGSIDIDGVDISTLGLNELRMKLSIIPQDPVLFQGTIRSNIDPFGTCTDVELWDALRRSWLVESKDLELLKQGSLSMDKVKFHLDSVVDDEGTNFSLGERQLLALARALVRKSQILILDEATSSVDFQTDHRIQTTIVNEFSHCTILCIAHRLNTILAYDRILVLEQGEVAEFDDPVTLMNIKGGAFQSMCERSGISMDDVLEQQAARKNQQ</sequence>
<keyword evidence="8 10" id="KW-0472">Membrane</keyword>
<dbReference type="Gene3D" id="3.40.50.300">
    <property type="entry name" value="P-loop containing nucleotide triphosphate hydrolases"/>
    <property type="match status" value="2"/>
</dbReference>
<feature type="transmembrane region" description="Helical" evidence="10">
    <location>
        <begin position="715"/>
        <end position="737"/>
    </location>
</feature>
<dbReference type="RefSeq" id="XP_018733834.1">
    <property type="nucleotide sequence ID" value="XM_018881223.1"/>
</dbReference>
<dbReference type="PROSITE" id="PS50893">
    <property type="entry name" value="ABC_TRANSPORTER_2"/>
    <property type="match status" value="2"/>
</dbReference>
<dbReference type="InterPro" id="IPR027417">
    <property type="entry name" value="P-loop_NTPase"/>
</dbReference>
<dbReference type="GO" id="GO:0005524">
    <property type="term" value="F:ATP binding"/>
    <property type="evidence" value="ECO:0007669"/>
    <property type="project" value="UniProtKB-KW"/>
</dbReference>
<comment type="subcellular location">
    <subcellularLocation>
        <location evidence="1">Membrane</location>
        <topology evidence="1">Multi-pass membrane protein</topology>
    </subcellularLocation>
</comment>
<gene>
    <name evidence="13" type="primary">YOR1</name>
    <name evidence="13" type="ORF">AWJ20_4163</name>
</gene>
<dbReference type="InterPro" id="IPR017871">
    <property type="entry name" value="ABC_transporter-like_CS"/>
</dbReference>
<keyword evidence="3" id="KW-0813">Transport</keyword>
<keyword evidence="14" id="KW-1185">Reference proteome</keyword>
<dbReference type="PROSITE" id="PS50929">
    <property type="entry name" value="ABC_TM1F"/>
    <property type="match status" value="2"/>
</dbReference>
<dbReference type="SMART" id="SM00382">
    <property type="entry name" value="AAA"/>
    <property type="match status" value="2"/>
</dbReference>